<protein>
    <submittedName>
        <fullName evidence="2">DUF6817 domain-containing protein</fullName>
    </submittedName>
</protein>
<dbReference type="Proteomes" id="UP001576776">
    <property type="component" value="Unassembled WGS sequence"/>
</dbReference>
<dbReference type="Gene3D" id="1.10.3210.10">
    <property type="entry name" value="Hypothetical protein af1432"/>
    <property type="match status" value="1"/>
</dbReference>
<dbReference type="RefSeq" id="WP_413260732.1">
    <property type="nucleotide sequence ID" value="NZ_JBHFNS010000094.1"/>
</dbReference>
<name>A0ABV4YMG6_9CYAN</name>
<sequence length="269" mass="30529">MHSYAQTYIQLLNQLKENGYSKEELVRVKNSYQMAAELFAGCYRPSGKTFIAHVVGTASILASLAVSLEIVIAGLLHSIYAEADFGSGKQGISNTKREQVKAVVGKEVEEYLCRYAALQWNAKTILSLRDRLHCLDQIDRNVLLIRLADQLEDSLDLGILYCSNRKDRQQFLQDMGDIMVAMAQEIGFPTLATELEAVFPENILAELPEELSPYSQYKDSFFIAPKSYQKKIWLAAYEELNHSLSYGQSIIYRLKRKLRSLQPFKKIAS</sequence>
<proteinExistence type="predicted"/>
<evidence type="ECO:0000313" key="2">
    <source>
        <dbReference type="EMBL" id="MFB2939253.1"/>
    </source>
</evidence>
<dbReference type="Pfam" id="PF20680">
    <property type="entry name" value="DUF6817"/>
    <property type="match status" value="1"/>
</dbReference>
<dbReference type="PANTHER" id="PTHR21262:SF31">
    <property type="entry name" value="GTP PYROPHOSPHOKINASE"/>
    <property type="match status" value="1"/>
</dbReference>
<keyword evidence="3" id="KW-1185">Reference proteome</keyword>
<accession>A0ABV4YMG6</accession>
<organism evidence="2 3">
    <name type="scientific">Floridaenema fluviatile BLCC-F154</name>
    <dbReference type="NCBI Taxonomy" id="3153640"/>
    <lineage>
        <taxon>Bacteria</taxon>
        <taxon>Bacillati</taxon>
        <taxon>Cyanobacteriota</taxon>
        <taxon>Cyanophyceae</taxon>
        <taxon>Oscillatoriophycideae</taxon>
        <taxon>Aerosakkonematales</taxon>
        <taxon>Aerosakkonemataceae</taxon>
        <taxon>Floridanema</taxon>
        <taxon>Floridanema fluviatile</taxon>
    </lineage>
</organism>
<reference evidence="2 3" key="1">
    <citation type="submission" date="2024-09" db="EMBL/GenBank/DDBJ databases">
        <title>Floridaenema gen nov. (Aerosakkonemataceae, Aerosakkonematales ord. nov., Cyanobacteria) from benthic tropical and subtropical fresh waters, with the description of four new species.</title>
        <authorList>
            <person name="Moretto J.A."/>
            <person name="Berthold D.E."/>
            <person name="Lefler F.W."/>
            <person name="Huang I.-S."/>
            <person name="Laughinghouse H. IV."/>
        </authorList>
    </citation>
    <scope>NUCLEOTIDE SEQUENCE [LARGE SCALE GENOMIC DNA]</scope>
    <source>
        <strain evidence="2 3">BLCC-F154</strain>
    </source>
</reference>
<feature type="domain" description="DUF6817" evidence="1">
    <location>
        <begin position="44"/>
        <end position="118"/>
    </location>
</feature>
<dbReference type="EMBL" id="JBHFNS010000094">
    <property type="protein sequence ID" value="MFB2939253.1"/>
    <property type="molecule type" value="Genomic_DNA"/>
</dbReference>
<dbReference type="InterPro" id="IPR049202">
    <property type="entry name" value="DUF6817"/>
</dbReference>
<evidence type="ECO:0000259" key="1">
    <source>
        <dbReference type="Pfam" id="PF20680"/>
    </source>
</evidence>
<gene>
    <name evidence="2" type="ORF">ACE1B6_28710</name>
</gene>
<evidence type="ECO:0000313" key="3">
    <source>
        <dbReference type="Proteomes" id="UP001576776"/>
    </source>
</evidence>
<dbReference type="PANTHER" id="PTHR21262">
    <property type="entry name" value="GUANOSINE-3',5'-BIS DIPHOSPHATE 3'-PYROPHOSPHOHYDROLASE"/>
    <property type="match status" value="1"/>
</dbReference>
<dbReference type="SUPFAM" id="SSF109604">
    <property type="entry name" value="HD-domain/PDEase-like"/>
    <property type="match status" value="1"/>
</dbReference>
<comment type="caution">
    <text evidence="2">The sequence shown here is derived from an EMBL/GenBank/DDBJ whole genome shotgun (WGS) entry which is preliminary data.</text>
</comment>